<feature type="transmembrane region" description="Helical" evidence="2">
    <location>
        <begin position="132"/>
        <end position="152"/>
    </location>
</feature>
<evidence type="ECO:0000313" key="3">
    <source>
        <dbReference type="EMBL" id="QDU32671.1"/>
    </source>
</evidence>
<dbReference type="RefSeq" id="WP_145074616.1">
    <property type="nucleotide sequence ID" value="NZ_CP036425.1"/>
</dbReference>
<keyword evidence="4" id="KW-1185">Reference proteome</keyword>
<dbReference type="Proteomes" id="UP000317369">
    <property type="component" value="Chromosome"/>
</dbReference>
<name>A0A517YR58_9BACT</name>
<evidence type="ECO:0000313" key="4">
    <source>
        <dbReference type="Proteomes" id="UP000317369"/>
    </source>
</evidence>
<keyword evidence="2" id="KW-0812">Transmembrane</keyword>
<proteinExistence type="predicted"/>
<keyword evidence="2" id="KW-0472">Membrane</keyword>
<reference evidence="3 4" key="1">
    <citation type="submission" date="2019-02" db="EMBL/GenBank/DDBJ databases">
        <title>Deep-cultivation of Planctomycetes and their phenomic and genomic characterization uncovers novel biology.</title>
        <authorList>
            <person name="Wiegand S."/>
            <person name="Jogler M."/>
            <person name="Boedeker C."/>
            <person name="Pinto D."/>
            <person name="Vollmers J."/>
            <person name="Rivas-Marin E."/>
            <person name="Kohn T."/>
            <person name="Peeters S.H."/>
            <person name="Heuer A."/>
            <person name="Rast P."/>
            <person name="Oberbeckmann S."/>
            <person name="Bunk B."/>
            <person name="Jeske O."/>
            <person name="Meyerdierks A."/>
            <person name="Storesund J.E."/>
            <person name="Kallscheuer N."/>
            <person name="Luecker S."/>
            <person name="Lage O.M."/>
            <person name="Pohl T."/>
            <person name="Merkel B.J."/>
            <person name="Hornburger P."/>
            <person name="Mueller R.-W."/>
            <person name="Bruemmer F."/>
            <person name="Labrenz M."/>
            <person name="Spormann A.M."/>
            <person name="Op den Camp H."/>
            <person name="Overmann J."/>
            <person name="Amann R."/>
            <person name="Jetten M.S.M."/>
            <person name="Mascher T."/>
            <person name="Medema M.H."/>
            <person name="Devos D.P."/>
            <person name="Kaster A.-K."/>
            <person name="Ovreas L."/>
            <person name="Rohde M."/>
            <person name="Galperin M.Y."/>
            <person name="Jogler C."/>
        </authorList>
    </citation>
    <scope>NUCLEOTIDE SEQUENCE [LARGE SCALE GENOMIC DNA]</scope>
    <source>
        <strain evidence="3 4">KS4</strain>
    </source>
</reference>
<sequence length="158" mass="17632">MGKLAVRKSMGKDKGRRHRRSGNEGRNRGGMGVVWKLKMAVRLVVYGLAVYLPVMGVWLWYTGYGAKELLNAGGMWMTPMTSFLMTPMTVMREDGVVGEIGMMWGVIAVGLLVLMGLHLLSRLLGGWRGMKWESLMLLLVGSYSVVCSCYWLEVLARV</sequence>
<feature type="transmembrane region" description="Helical" evidence="2">
    <location>
        <begin position="43"/>
        <end position="61"/>
    </location>
</feature>
<dbReference type="KEGG" id="pcor:KS4_07050"/>
<feature type="transmembrane region" description="Helical" evidence="2">
    <location>
        <begin position="102"/>
        <end position="120"/>
    </location>
</feature>
<dbReference type="AlphaFoldDB" id="A0A517YR58"/>
<evidence type="ECO:0000256" key="2">
    <source>
        <dbReference type="SAM" id="Phobius"/>
    </source>
</evidence>
<organism evidence="3 4">
    <name type="scientific">Poriferisphaera corsica</name>
    <dbReference type="NCBI Taxonomy" id="2528020"/>
    <lineage>
        <taxon>Bacteria</taxon>
        <taxon>Pseudomonadati</taxon>
        <taxon>Planctomycetota</taxon>
        <taxon>Phycisphaerae</taxon>
        <taxon>Phycisphaerales</taxon>
        <taxon>Phycisphaeraceae</taxon>
        <taxon>Poriferisphaera</taxon>
    </lineage>
</organism>
<feature type="transmembrane region" description="Helical" evidence="2">
    <location>
        <begin position="73"/>
        <end position="90"/>
    </location>
</feature>
<gene>
    <name evidence="3" type="ORF">KS4_07050</name>
</gene>
<keyword evidence="2" id="KW-1133">Transmembrane helix</keyword>
<feature type="region of interest" description="Disordered" evidence="1">
    <location>
        <begin position="1"/>
        <end position="27"/>
    </location>
</feature>
<evidence type="ECO:0000256" key="1">
    <source>
        <dbReference type="SAM" id="MobiDB-lite"/>
    </source>
</evidence>
<accession>A0A517YR58</accession>
<protein>
    <submittedName>
        <fullName evidence="3">Uncharacterized protein</fullName>
    </submittedName>
</protein>
<dbReference type="EMBL" id="CP036425">
    <property type="protein sequence ID" value="QDU32671.1"/>
    <property type="molecule type" value="Genomic_DNA"/>
</dbReference>